<evidence type="ECO:0000256" key="1">
    <source>
        <dbReference type="SAM" id="Phobius"/>
    </source>
</evidence>
<accession>A0A9X2WE21</accession>
<dbReference type="AlphaFoldDB" id="A0A9X2WE21"/>
<comment type="caution">
    <text evidence="2">The sequence shown here is derived from an EMBL/GenBank/DDBJ whole genome shotgun (WGS) entry which is preliminary data.</text>
</comment>
<reference evidence="2" key="2">
    <citation type="submission" date="2022-08" db="EMBL/GenBank/DDBJ databases">
        <authorList>
            <person name="Dong C."/>
        </authorList>
    </citation>
    <scope>NUCLEOTIDE SEQUENCE</scope>
    <source>
        <strain evidence="2">59MF3M-4</strain>
    </source>
</reference>
<dbReference type="RefSeq" id="WP_260975294.1">
    <property type="nucleotide sequence ID" value="NZ_JAOANI010000014.1"/>
</dbReference>
<proteinExistence type="predicted"/>
<feature type="transmembrane region" description="Helical" evidence="1">
    <location>
        <begin position="6"/>
        <end position="25"/>
    </location>
</feature>
<name>A0A9X2WE21_9GAMM</name>
<evidence type="ECO:0000313" key="3">
    <source>
        <dbReference type="Proteomes" id="UP001147830"/>
    </source>
</evidence>
<organism evidence="2 3">
    <name type="scientific">Thalassolituus pacificus</name>
    <dbReference type="NCBI Taxonomy" id="2975440"/>
    <lineage>
        <taxon>Bacteria</taxon>
        <taxon>Pseudomonadati</taxon>
        <taxon>Pseudomonadota</taxon>
        <taxon>Gammaproteobacteria</taxon>
        <taxon>Oceanospirillales</taxon>
        <taxon>Oceanospirillaceae</taxon>
        <taxon>Thalassolituus</taxon>
    </lineage>
</organism>
<keyword evidence="3" id="KW-1185">Reference proteome</keyword>
<dbReference type="Proteomes" id="UP001147830">
    <property type="component" value="Unassembled WGS sequence"/>
</dbReference>
<gene>
    <name evidence="2" type="ORF">NYR02_04985</name>
</gene>
<reference evidence="2" key="1">
    <citation type="journal article" date="2022" name="Front. Microbiol.">
        <title>Genome-based taxonomic rearrangement of Oceanobacter-related bacteria including the description of Thalassolituus hydrocarbonoclasticus sp. nov. and Thalassolituus pacificus sp. nov. and emended description of the genus Thalassolituus.</title>
        <authorList>
            <person name="Dong C."/>
            <person name="Wei L."/>
            <person name="Wang J."/>
            <person name="Lai Q."/>
            <person name="Huang Z."/>
            <person name="Shao Z."/>
        </authorList>
    </citation>
    <scope>NUCLEOTIDE SEQUENCE</scope>
    <source>
        <strain evidence="2">59MF3M-4</strain>
    </source>
</reference>
<evidence type="ECO:0000313" key="2">
    <source>
        <dbReference type="EMBL" id="MCT7358375.1"/>
    </source>
</evidence>
<protein>
    <submittedName>
        <fullName evidence="2">Uncharacterized protein</fullName>
    </submittedName>
</protein>
<dbReference type="EMBL" id="JAOANI010000014">
    <property type="protein sequence ID" value="MCT7358375.1"/>
    <property type="molecule type" value="Genomic_DNA"/>
</dbReference>
<keyword evidence="1" id="KW-0472">Membrane</keyword>
<keyword evidence="1" id="KW-1133">Transmembrane helix</keyword>
<sequence length="232" mass="25714">MNWIFANLFSIILTIIIITLSWKLWRKIAIKLRARHIQDYAFPGTLKRKVAQRYPHLDEAQLALVMDGLREYFQICNIAGRKPVAMPSQVVDLAWHEFILFTRKYQEFCRSSFGRFLHHTPAEAMSTPTTAANGIKRAWRIACAREWLSAKQPSKLPLLFALDAQLNIDDGFFYQLNCQMAATGTNKKTQNDTTPYCASHIGCASGCSGSGGCTSSCSSASDSGCSSGCGGD</sequence>
<keyword evidence="1" id="KW-0812">Transmembrane</keyword>